<evidence type="ECO:0000256" key="7">
    <source>
        <dbReference type="SAM" id="MobiDB-lite"/>
    </source>
</evidence>
<feature type="transmembrane region" description="Helical" evidence="8">
    <location>
        <begin position="636"/>
        <end position="656"/>
    </location>
</feature>
<evidence type="ECO:0000256" key="8">
    <source>
        <dbReference type="SAM" id="Phobius"/>
    </source>
</evidence>
<accession>A0A1X1ZCA9</accession>
<feature type="region of interest" description="Disordered" evidence="7">
    <location>
        <begin position="135"/>
        <end position="158"/>
    </location>
</feature>
<feature type="transmembrane region" description="Helical" evidence="8">
    <location>
        <begin position="30"/>
        <end position="50"/>
    </location>
</feature>
<evidence type="ECO:0000313" key="10">
    <source>
        <dbReference type="EMBL" id="ORW20989.1"/>
    </source>
</evidence>
<dbReference type="Pfam" id="PF02687">
    <property type="entry name" value="FtsX"/>
    <property type="match status" value="2"/>
</dbReference>
<proteinExistence type="inferred from homology"/>
<evidence type="ECO:0000256" key="5">
    <source>
        <dbReference type="ARBA" id="ARBA00023136"/>
    </source>
</evidence>
<keyword evidence="11" id="KW-1185">Reference proteome</keyword>
<evidence type="ECO:0000259" key="9">
    <source>
        <dbReference type="Pfam" id="PF02687"/>
    </source>
</evidence>
<sequence>MRPGSAIGAAASRLRLFSLRELAVHGRRTIASIAVMAVSAMYLVAVFGIFGSITGSVNRLADGVAGIASLEVSGITDAGFPDTITADVAAVPGVATAAPMIRTSAATSSAPVLLFGADDRLAALGGALKDALNKNGMQNGAAGQPAAPSGPPGAPNAVRVGPGVGHAKGETFQLGSATVTVGEVLTGKQVAALNGGHYVLAPLALAQNATGRRGQLDSILITTKPGADVAQVRAAVTAAVNGRAIVAEPSMRATRAGDGVKLMNYMALMGAMVALMVGAFLIYTTMTMAITQRRPVISLLRAIGGRRTTIVLDLLAEAAVLGVLGGAIGAGLGILLGRIAIGRLPPAMTQGLEARIEYWLPGYAIPVAVAATAFTSVVASAMAARQVYKVAPIEALAPVGVSAADRVPRWLRVTCGIAAVVVLAAAVALVLRQRGVVAFVAMAAVFSAEIALGFALTVPIVKATAATARLFGSVGALAAATIERAPRRVWATVMTVLIAVVTTVTITGTNTDMISSARRIFAPAAEVPVWVSANPPDSYPTDALPQGLSDKLAALPGVRRVTAGAAGFAEVGGTRVMLDGFSAGTADPLFRALDDRVRDEVIAGRGVVLSQNLGKTLRVRVGEQLRMQTPHGVRQATVLALVPYFSTVIGTVGMGLDQLRAWYDRPLATTLELAAAPGVDPHRLLADVRAAVPAPTYVYDGRAKLAGLEAPMHQSMFIADAVWIIVVFVAAVALLNTLTLSVLERRREIGVLRAMGSSRRFTLRMVLAEAAGIGVIGGALGLAFGLTDQWLFSLVSGDMMNFQVTFRPSPMALVFTVGALAISLLGSVPPARRAARLNIIEALSVE</sequence>
<feature type="transmembrane region" description="Helical" evidence="8">
    <location>
        <begin position="436"/>
        <end position="456"/>
    </location>
</feature>
<organism evidence="10 11">
    <name type="scientific">Mycobacterium palustre</name>
    <dbReference type="NCBI Taxonomy" id="153971"/>
    <lineage>
        <taxon>Bacteria</taxon>
        <taxon>Bacillati</taxon>
        <taxon>Actinomycetota</taxon>
        <taxon>Actinomycetes</taxon>
        <taxon>Mycobacteriales</taxon>
        <taxon>Mycobacteriaceae</taxon>
        <taxon>Mycobacterium</taxon>
        <taxon>Mycobacterium simiae complex</taxon>
    </lineage>
</organism>
<evidence type="ECO:0000256" key="1">
    <source>
        <dbReference type="ARBA" id="ARBA00004651"/>
    </source>
</evidence>
<feature type="compositionally biased region" description="Low complexity" evidence="7">
    <location>
        <begin position="135"/>
        <end position="147"/>
    </location>
</feature>
<dbReference type="GO" id="GO:0022857">
    <property type="term" value="F:transmembrane transporter activity"/>
    <property type="evidence" value="ECO:0007669"/>
    <property type="project" value="TreeGrafter"/>
</dbReference>
<evidence type="ECO:0000256" key="3">
    <source>
        <dbReference type="ARBA" id="ARBA00022692"/>
    </source>
</evidence>
<dbReference type="Proteomes" id="UP000193529">
    <property type="component" value="Unassembled WGS sequence"/>
</dbReference>
<evidence type="ECO:0000313" key="11">
    <source>
        <dbReference type="Proteomes" id="UP000193529"/>
    </source>
</evidence>
<keyword evidence="2" id="KW-1003">Cell membrane</keyword>
<comment type="similarity">
    <text evidence="6">Belongs to the ABC-4 integral membrane protein family.</text>
</comment>
<reference evidence="10 11" key="1">
    <citation type="submission" date="2016-01" db="EMBL/GenBank/DDBJ databases">
        <title>The new phylogeny of the genus Mycobacterium.</title>
        <authorList>
            <person name="Tarcisio F."/>
            <person name="Conor M."/>
            <person name="Antonella G."/>
            <person name="Elisabetta G."/>
            <person name="Giulia F.S."/>
            <person name="Sara T."/>
            <person name="Anna F."/>
            <person name="Clotilde B."/>
            <person name="Roberto B."/>
            <person name="Veronica D.S."/>
            <person name="Fabio R."/>
            <person name="Monica P."/>
            <person name="Olivier J."/>
            <person name="Enrico T."/>
            <person name="Nicola S."/>
        </authorList>
    </citation>
    <scope>NUCLEOTIDE SEQUENCE [LARGE SCALE GENOMIC DNA]</scope>
    <source>
        <strain evidence="10 11">DSM 44572</strain>
    </source>
</reference>
<feature type="domain" description="ABC3 transporter permease C-terminal" evidence="9">
    <location>
        <begin position="724"/>
        <end position="839"/>
    </location>
</feature>
<feature type="domain" description="ABC3 transporter permease C-terminal" evidence="9">
    <location>
        <begin position="271"/>
        <end position="385"/>
    </location>
</feature>
<comment type="subcellular location">
    <subcellularLocation>
        <location evidence="1">Cell membrane</location>
        <topology evidence="1">Multi-pass membrane protein</topology>
    </subcellularLocation>
</comment>
<evidence type="ECO:0000256" key="6">
    <source>
        <dbReference type="ARBA" id="ARBA00038076"/>
    </source>
</evidence>
<evidence type="ECO:0000256" key="2">
    <source>
        <dbReference type="ARBA" id="ARBA00022475"/>
    </source>
</evidence>
<comment type="caution">
    <text evidence="10">The sequence shown here is derived from an EMBL/GenBank/DDBJ whole genome shotgun (WGS) entry which is preliminary data.</text>
</comment>
<dbReference type="STRING" id="153971.AWC19_14650"/>
<feature type="transmembrane region" description="Helical" evidence="8">
    <location>
        <begin position="806"/>
        <end position="828"/>
    </location>
</feature>
<dbReference type="EMBL" id="LQPJ01000121">
    <property type="protein sequence ID" value="ORW20989.1"/>
    <property type="molecule type" value="Genomic_DNA"/>
</dbReference>
<feature type="transmembrane region" description="Helical" evidence="8">
    <location>
        <begin position="311"/>
        <end position="341"/>
    </location>
</feature>
<feature type="transmembrane region" description="Helical" evidence="8">
    <location>
        <begin position="410"/>
        <end position="430"/>
    </location>
</feature>
<dbReference type="InterPro" id="IPR050250">
    <property type="entry name" value="Macrolide_Exporter_MacB"/>
</dbReference>
<gene>
    <name evidence="10" type="ORF">AWC19_14650</name>
</gene>
<feature type="transmembrane region" description="Helical" evidence="8">
    <location>
        <begin position="265"/>
        <end position="290"/>
    </location>
</feature>
<feature type="transmembrane region" description="Helical" evidence="8">
    <location>
        <begin position="361"/>
        <end position="384"/>
    </location>
</feature>
<keyword evidence="3 8" id="KW-0812">Transmembrane</keyword>
<dbReference type="PANTHER" id="PTHR30572">
    <property type="entry name" value="MEMBRANE COMPONENT OF TRANSPORTER-RELATED"/>
    <property type="match status" value="1"/>
</dbReference>
<feature type="transmembrane region" description="Helical" evidence="8">
    <location>
        <begin position="721"/>
        <end position="743"/>
    </location>
</feature>
<dbReference type="PANTHER" id="PTHR30572:SF4">
    <property type="entry name" value="ABC TRANSPORTER PERMEASE YTRF"/>
    <property type="match status" value="1"/>
</dbReference>
<protein>
    <submittedName>
        <fullName evidence="10">ABC transporter permease</fullName>
    </submittedName>
</protein>
<evidence type="ECO:0000256" key="4">
    <source>
        <dbReference type="ARBA" id="ARBA00022989"/>
    </source>
</evidence>
<name>A0A1X1ZCA9_9MYCO</name>
<keyword evidence="5 8" id="KW-0472">Membrane</keyword>
<feature type="transmembrane region" description="Helical" evidence="8">
    <location>
        <begin position="763"/>
        <end position="786"/>
    </location>
</feature>
<feature type="transmembrane region" description="Helical" evidence="8">
    <location>
        <begin position="488"/>
        <end position="509"/>
    </location>
</feature>
<dbReference type="AlphaFoldDB" id="A0A1X1ZCA9"/>
<dbReference type="RefSeq" id="WP_085079715.1">
    <property type="nucleotide sequence ID" value="NZ_JACKRZ010000161.1"/>
</dbReference>
<dbReference type="GO" id="GO:0005886">
    <property type="term" value="C:plasma membrane"/>
    <property type="evidence" value="ECO:0007669"/>
    <property type="project" value="UniProtKB-SubCell"/>
</dbReference>
<dbReference type="InterPro" id="IPR003838">
    <property type="entry name" value="ABC3_permease_C"/>
</dbReference>
<keyword evidence="4 8" id="KW-1133">Transmembrane helix</keyword>